<evidence type="ECO:0000313" key="1">
    <source>
        <dbReference type="EMBL" id="KAF1002219.1"/>
    </source>
</evidence>
<dbReference type="AlphaFoldDB" id="A0A6L5B945"/>
<evidence type="ECO:0000313" key="2">
    <source>
        <dbReference type="Proteomes" id="UP000593563"/>
    </source>
</evidence>
<dbReference type="EMBL" id="WRXP01001527">
    <property type="protein sequence ID" value="KAF1002219.1"/>
    <property type="molecule type" value="Genomic_DNA"/>
</dbReference>
<proteinExistence type="predicted"/>
<gene>
    <name evidence="1" type="ORF">AG4045_018174</name>
</gene>
<organism evidence="1 2">
    <name type="scientific">Apium graveolens</name>
    <name type="common">Celery</name>
    <dbReference type="NCBI Taxonomy" id="4045"/>
    <lineage>
        <taxon>Eukaryota</taxon>
        <taxon>Viridiplantae</taxon>
        <taxon>Streptophyta</taxon>
        <taxon>Embryophyta</taxon>
        <taxon>Tracheophyta</taxon>
        <taxon>Spermatophyta</taxon>
        <taxon>Magnoliopsida</taxon>
        <taxon>eudicotyledons</taxon>
        <taxon>Gunneridae</taxon>
        <taxon>Pentapetalae</taxon>
        <taxon>asterids</taxon>
        <taxon>campanulids</taxon>
        <taxon>Apiales</taxon>
        <taxon>Apiaceae</taxon>
        <taxon>Apioideae</taxon>
        <taxon>apioid superclade</taxon>
        <taxon>Apieae</taxon>
        <taxon>Apium</taxon>
    </lineage>
</organism>
<keyword evidence="2" id="KW-1185">Reference proteome</keyword>
<accession>A0A6L5B945</accession>
<reference evidence="1" key="1">
    <citation type="submission" date="2020-01" db="EMBL/GenBank/DDBJ databases">
        <title>The Celery Genome Sequence Reveals Sequential Paleo-tetraploidization, Resistance Gene Elimination, Karyotype Evolution, and Functional Innovation in Apiales.</title>
        <authorList>
            <person name="Song X."/>
        </authorList>
    </citation>
    <scope>NUCLEOTIDE SEQUENCE</scope>
    <source>
        <tissue evidence="1">Leaf</tissue>
    </source>
</reference>
<name>A0A6L5B945_APIGR</name>
<comment type="caution">
    <text evidence="1">The sequence shown here is derived from an EMBL/GenBank/DDBJ whole genome shotgun (WGS) entry which is preliminary data.</text>
</comment>
<sequence>MEDEIDMLHKSVDEKNVQLQATASTAEKCFFETPGLILKRGGYRSKDIKVWVECAWSENGLYDILIVIFDVHRHLNSHSLCFPIRSNLLCC</sequence>
<dbReference type="Proteomes" id="UP000593563">
    <property type="component" value="Unassembled WGS sequence"/>
</dbReference>
<protein>
    <submittedName>
        <fullName evidence="1">Uncharacterized protein</fullName>
    </submittedName>
</protein>